<evidence type="ECO:0000256" key="2">
    <source>
        <dbReference type="ARBA" id="ARBA00022737"/>
    </source>
</evidence>
<sequence length="1097" mass="121304">MAANKLNCYGELVYGTSVGEDILSKCNKGDTQIERLLAVVAWSISTSRPLKFGVAPYNPVLGETHHVSRGSLNVLLICCQHVVPKFHALYLSFELIQSKSRVVGASIEAIVGVAMLGLNARRVALKPSKQSKEGNRGEAKKGWSVVSESHNNGIFPSRRAFSLLICSFSKLGEMGRAIEVLEVMSDGKFRYPIDDFVCSSLVSGFCKIGKPELALMFYENALKVGGLVRPNVVTYTALVSALCREGRISEVSDLVRRMESEGVVLDAVFYSSWICGYFREDILGEAFRKHKAMLEKGIKPDVVSYTILIDGFSKGGNVEKAIGFLNEMKREGLEPNLVTYTAIMRGFVKRGKLDEAFSMFRKVEELGFELDEVTYGTLIDGLCRKGDLDGVFLLLKEMEKKEVGVGTITYNTVINGLCKAGRTVEADQMSNAILPDNFTFATLLHGYSQERNFVGILETRRRVEEAGIRMDVVTCNVLIKALFMVGASEDALFIFQGMPEMGLLADSVTYFTVIDGLCRLGRIDAALEIFDDCNRTTIIPSDACYNCIIRGLCGKGMVDMAIDLFVDLIEKALVPDTATYVMLIKSIFLERNGGGVLMFLNKVEKLVLECFPAVCNFAINFLCKNLCFGAAIDVYIMMRSRGCCVSSKCYYSILKGLIVSVNELNFLAMLNAYIKDYGFSDLRLRKLVVSYLCKEDIDKAMHLLKTTGEYLHLQIPVRVFEALTKQGKSLDAYRLIAEGGGNPNCFSAVAYTMVVDGLCKEGMLNKALDLCATMRKRGVSPNIVTYNSVINGLCRQGCHVEALRLFDSLEQIGVSPTCVTFGSLISTLSNEGYIQDAKQLFEKMIIKGYTPNICIYNSLIDGYCKVGLLEEALKLLNNMEESFVEPDSFTVSAVINGCCKKGDMEGALAFYDEYQSKKIMPDFIGFIYLIKGLCVKGRMEEARGILREMLQTQPIVELINQAGINIETESLASFLAFLCEQGSIEEAVSVLDEVRSVYFPAPRRSNGSVEMGKLEREEALRRVTAKSMIPQCASNLDHQLEDLNNAPKTDLHYTSRNSLLLEFDAFYSLVASLCSSGEVEKASQVAKEMLLSTGKGY</sequence>
<gene>
    <name evidence="4" type="ORF">Syun_024778</name>
</gene>
<dbReference type="PANTHER" id="PTHR47939:SF13">
    <property type="entry name" value="OS03G0201400 PROTEIN"/>
    <property type="match status" value="1"/>
</dbReference>
<feature type="repeat" description="PPR" evidence="3">
    <location>
        <begin position="817"/>
        <end position="851"/>
    </location>
</feature>
<feature type="repeat" description="PPR" evidence="3">
    <location>
        <begin position="471"/>
        <end position="505"/>
    </location>
</feature>
<dbReference type="SUPFAM" id="SSF81901">
    <property type="entry name" value="HCP-like"/>
    <property type="match status" value="1"/>
</dbReference>
<dbReference type="AlphaFoldDB" id="A0AAP0EXI0"/>
<feature type="repeat" description="PPR" evidence="3">
    <location>
        <begin position="541"/>
        <end position="575"/>
    </location>
</feature>
<evidence type="ECO:0008006" key="6">
    <source>
        <dbReference type="Google" id="ProtNLM"/>
    </source>
</evidence>
<evidence type="ECO:0000313" key="5">
    <source>
        <dbReference type="Proteomes" id="UP001420932"/>
    </source>
</evidence>
<feature type="repeat" description="PPR" evidence="3">
    <location>
        <begin position="231"/>
        <end position="265"/>
    </location>
</feature>
<feature type="repeat" description="PPR" evidence="3">
    <location>
        <begin position="406"/>
        <end position="440"/>
    </location>
</feature>
<dbReference type="SUPFAM" id="SSF144000">
    <property type="entry name" value="Oxysterol-binding protein-like"/>
    <property type="match status" value="1"/>
</dbReference>
<keyword evidence="5" id="KW-1185">Reference proteome</keyword>
<comment type="caution">
    <text evidence="4">The sequence shown here is derived from an EMBL/GenBank/DDBJ whole genome shotgun (WGS) entry which is preliminary data.</text>
</comment>
<dbReference type="InterPro" id="IPR037239">
    <property type="entry name" value="OSBP_sf"/>
</dbReference>
<keyword evidence="2" id="KW-0677">Repeat</keyword>
<protein>
    <recommendedName>
        <fullName evidence="6">Pentatricopeptide repeat-containing protein</fullName>
    </recommendedName>
</protein>
<reference evidence="4 5" key="1">
    <citation type="submission" date="2024-01" db="EMBL/GenBank/DDBJ databases">
        <title>Genome assemblies of Stephania.</title>
        <authorList>
            <person name="Yang L."/>
        </authorList>
    </citation>
    <scope>NUCLEOTIDE SEQUENCE [LARGE SCALE GENOMIC DNA]</scope>
    <source>
        <strain evidence="4">YNDBR</strain>
        <tissue evidence="4">Leaf</tissue>
    </source>
</reference>
<feature type="repeat" description="PPR" evidence="3">
    <location>
        <begin position="747"/>
        <end position="781"/>
    </location>
</feature>
<dbReference type="InterPro" id="IPR002885">
    <property type="entry name" value="PPR_rpt"/>
</dbReference>
<dbReference type="Pfam" id="PF12854">
    <property type="entry name" value="PPR_1"/>
    <property type="match status" value="2"/>
</dbReference>
<name>A0AAP0EXI0_9MAGN</name>
<dbReference type="Pfam" id="PF01535">
    <property type="entry name" value="PPR"/>
    <property type="match status" value="6"/>
</dbReference>
<dbReference type="PANTHER" id="PTHR47939">
    <property type="entry name" value="MEMBRANE-ASSOCIATED SALT-INDUCIBLE PROTEIN-LIKE"/>
    <property type="match status" value="1"/>
</dbReference>
<dbReference type="Proteomes" id="UP001420932">
    <property type="component" value="Unassembled WGS sequence"/>
</dbReference>
<feature type="repeat" description="PPR" evidence="3">
    <location>
        <begin position="852"/>
        <end position="886"/>
    </location>
</feature>
<dbReference type="PROSITE" id="PS51375">
    <property type="entry name" value="PPR"/>
    <property type="match status" value="14"/>
</dbReference>
<comment type="similarity">
    <text evidence="1">Belongs to the PPR family. P subfamily.</text>
</comment>
<dbReference type="EMBL" id="JBBNAF010000011">
    <property type="protein sequence ID" value="KAK9097733.1"/>
    <property type="molecule type" value="Genomic_DNA"/>
</dbReference>
<dbReference type="Pfam" id="PF13041">
    <property type="entry name" value="PPR_2"/>
    <property type="match status" value="6"/>
</dbReference>
<feature type="repeat" description="PPR" evidence="3">
    <location>
        <begin position="371"/>
        <end position="405"/>
    </location>
</feature>
<dbReference type="InterPro" id="IPR050667">
    <property type="entry name" value="PPR-containing_protein"/>
</dbReference>
<feature type="repeat" description="PPR" evidence="3">
    <location>
        <begin position="782"/>
        <end position="816"/>
    </location>
</feature>
<evidence type="ECO:0000256" key="1">
    <source>
        <dbReference type="ARBA" id="ARBA00007626"/>
    </source>
</evidence>
<evidence type="ECO:0000256" key="3">
    <source>
        <dbReference type="PROSITE-ProRule" id="PRU00708"/>
    </source>
</evidence>
<feature type="repeat" description="PPR" evidence="3">
    <location>
        <begin position="336"/>
        <end position="370"/>
    </location>
</feature>
<feature type="repeat" description="PPR" evidence="3">
    <location>
        <begin position="506"/>
        <end position="540"/>
    </location>
</feature>
<feature type="repeat" description="PPR" evidence="3">
    <location>
        <begin position="887"/>
        <end position="921"/>
    </location>
</feature>
<organism evidence="4 5">
    <name type="scientific">Stephania yunnanensis</name>
    <dbReference type="NCBI Taxonomy" id="152371"/>
    <lineage>
        <taxon>Eukaryota</taxon>
        <taxon>Viridiplantae</taxon>
        <taxon>Streptophyta</taxon>
        <taxon>Embryophyta</taxon>
        <taxon>Tracheophyta</taxon>
        <taxon>Spermatophyta</taxon>
        <taxon>Magnoliopsida</taxon>
        <taxon>Ranunculales</taxon>
        <taxon>Menispermaceae</taxon>
        <taxon>Menispermoideae</taxon>
        <taxon>Cissampelideae</taxon>
        <taxon>Stephania</taxon>
    </lineage>
</organism>
<dbReference type="NCBIfam" id="TIGR00756">
    <property type="entry name" value="PPR"/>
    <property type="match status" value="13"/>
</dbReference>
<feature type="repeat" description="PPR" evidence="3">
    <location>
        <begin position="301"/>
        <end position="335"/>
    </location>
</feature>
<feature type="repeat" description="PPR" evidence="3">
    <location>
        <begin position="266"/>
        <end position="300"/>
    </location>
</feature>
<accession>A0AAP0EXI0</accession>
<evidence type="ECO:0000313" key="4">
    <source>
        <dbReference type="EMBL" id="KAK9097733.1"/>
    </source>
</evidence>
<proteinExistence type="inferred from homology"/>
<dbReference type="InterPro" id="IPR011990">
    <property type="entry name" value="TPR-like_helical_dom_sf"/>
</dbReference>
<dbReference type="Gene3D" id="1.25.40.10">
    <property type="entry name" value="Tetratricopeptide repeat domain"/>
    <property type="match status" value="6"/>
</dbReference>